<evidence type="ECO:0000313" key="4">
    <source>
        <dbReference type="Proteomes" id="UP001216674"/>
    </source>
</evidence>
<evidence type="ECO:0000259" key="2">
    <source>
        <dbReference type="Pfam" id="PF11127"/>
    </source>
</evidence>
<keyword evidence="1" id="KW-0472">Membrane</keyword>
<feature type="transmembrane region" description="Helical" evidence="1">
    <location>
        <begin position="12"/>
        <end position="35"/>
    </location>
</feature>
<proteinExistence type="predicted"/>
<dbReference type="EMBL" id="JARJLM010000180">
    <property type="protein sequence ID" value="MDF3833406.1"/>
    <property type="molecule type" value="Genomic_DNA"/>
</dbReference>
<sequence>MRANIGTIDRTLRIVVGLTLIGLAITGTIGVWGWIGVIPILTGLVRICPLYSVLGIRTCPASGGKAG</sequence>
<keyword evidence="1" id="KW-1133">Transmembrane helix</keyword>
<protein>
    <submittedName>
        <fullName evidence="3">DUF2892 domain-containing protein</fullName>
    </submittedName>
</protein>
<dbReference type="RefSeq" id="WP_017223825.1">
    <property type="nucleotide sequence ID" value="NZ_JARJLM010000180.1"/>
</dbReference>
<evidence type="ECO:0000256" key="1">
    <source>
        <dbReference type="SAM" id="Phobius"/>
    </source>
</evidence>
<feature type="domain" description="Inner membrane protein YgaP-like transmembrane" evidence="2">
    <location>
        <begin position="1"/>
        <end position="61"/>
    </location>
</feature>
<keyword evidence="4" id="KW-1185">Reference proteome</keyword>
<dbReference type="Pfam" id="PF11127">
    <property type="entry name" value="YgaP-like_TM"/>
    <property type="match status" value="1"/>
</dbReference>
<keyword evidence="1" id="KW-0812">Transmembrane</keyword>
<evidence type="ECO:0000313" key="3">
    <source>
        <dbReference type="EMBL" id="MDF3833406.1"/>
    </source>
</evidence>
<reference evidence="3 4" key="1">
    <citation type="submission" date="2023-03" db="EMBL/GenBank/DDBJ databases">
        <title>Draft assemblies of triclosan tolerant bacteria isolated from returned activated sludge.</title>
        <authorList>
            <person name="Van Hamelsveld S."/>
        </authorList>
    </citation>
    <scope>NUCLEOTIDE SEQUENCE [LARGE SCALE GENOMIC DNA]</scope>
    <source>
        <strain evidence="3 4">GW210010_S58</strain>
    </source>
</reference>
<dbReference type="Proteomes" id="UP001216674">
    <property type="component" value="Unassembled WGS sequence"/>
</dbReference>
<organism evidence="3 4">
    <name type="scientific">Cupriavidus basilensis</name>
    <dbReference type="NCBI Taxonomy" id="68895"/>
    <lineage>
        <taxon>Bacteria</taxon>
        <taxon>Pseudomonadati</taxon>
        <taxon>Pseudomonadota</taxon>
        <taxon>Betaproteobacteria</taxon>
        <taxon>Burkholderiales</taxon>
        <taxon>Burkholderiaceae</taxon>
        <taxon>Cupriavidus</taxon>
    </lineage>
</organism>
<name>A0ABT6ALC2_9BURK</name>
<accession>A0ABT6ALC2</accession>
<comment type="caution">
    <text evidence="3">The sequence shown here is derived from an EMBL/GenBank/DDBJ whole genome shotgun (WGS) entry which is preliminary data.</text>
</comment>
<dbReference type="InterPro" id="IPR021309">
    <property type="entry name" value="YgaP-like_TM"/>
</dbReference>
<gene>
    <name evidence="3" type="ORF">P3W85_10650</name>
</gene>